<evidence type="ECO:0000259" key="11">
    <source>
        <dbReference type="Pfam" id="PF01545"/>
    </source>
</evidence>
<evidence type="ECO:0000256" key="10">
    <source>
        <dbReference type="SAM" id="Phobius"/>
    </source>
</evidence>
<dbReference type="EMBL" id="JBGCUO010000001">
    <property type="protein sequence ID" value="MEY1661502.1"/>
    <property type="molecule type" value="Genomic_DNA"/>
</dbReference>
<evidence type="ECO:0000256" key="4">
    <source>
        <dbReference type="ARBA" id="ARBA00022475"/>
    </source>
</evidence>
<dbReference type="SUPFAM" id="SSF160240">
    <property type="entry name" value="Cation efflux protein cytoplasmic domain-like"/>
    <property type="match status" value="1"/>
</dbReference>
<feature type="domain" description="Cation efflux protein transmembrane" evidence="11">
    <location>
        <begin position="18"/>
        <end position="210"/>
    </location>
</feature>
<name>A0ABV4AF95_9GAMM</name>
<dbReference type="InterPro" id="IPR027469">
    <property type="entry name" value="Cation_efflux_TMD_sf"/>
</dbReference>
<dbReference type="PANTHER" id="PTHR43840">
    <property type="entry name" value="MITOCHONDRIAL METAL TRANSPORTER 1-RELATED"/>
    <property type="match status" value="1"/>
</dbReference>
<proteinExistence type="inferred from homology"/>
<dbReference type="RefSeq" id="WP_369454755.1">
    <property type="nucleotide sequence ID" value="NZ_JBGCUO010000001.1"/>
</dbReference>
<dbReference type="InterPro" id="IPR058533">
    <property type="entry name" value="Cation_efflux_TM"/>
</dbReference>
<keyword evidence="14" id="KW-1185">Reference proteome</keyword>
<feature type="transmembrane region" description="Helical" evidence="10">
    <location>
        <begin position="12"/>
        <end position="37"/>
    </location>
</feature>
<evidence type="ECO:0000313" key="13">
    <source>
        <dbReference type="EMBL" id="MEY1661502.1"/>
    </source>
</evidence>
<dbReference type="InterPro" id="IPR050291">
    <property type="entry name" value="CDF_Transporter"/>
</dbReference>
<feature type="domain" description="Cation efflux protein cytoplasmic" evidence="12">
    <location>
        <begin position="214"/>
        <end position="290"/>
    </location>
</feature>
<comment type="subcellular location">
    <subcellularLocation>
        <location evidence="1">Membrane</location>
        <topology evidence="1">Multi-pass membrane protein</topology>
    </subcellularLocation>
</comment>
<comment type="caution">
    <text evidence="13">The sequence shown here is derived from an EMBL/GenBank/DDBJ whole genome shotgun (WGS) entry which is preliminary data.</text>
</comment>
<feature type="transmembrane region" description="Helical" evidence="10">
    <location>
        <begin position="158"/>
        <end position="182"/>
    </location>
</feature>
<keyword evidence="3" id="KW-0813">Transport</keyword>
<evidence type="ECO:0000256" key="7">
    <source>
        <dbReference type="ARBA" id="ARBA00022906"/>
    </source>
</evidence>
<feature type="transmembrane region" description="Helical" evidence="10">
    <location>
        <begin position="117"/>
        <end position="138"/>
    </location>
</feature>
<evidence type="ECO:0000256" key="3">
    <source>
        <dbReference type="ARBA" id="ARBA00022448"/>
    </source>
</evidence>
<protein>
    <submittedName>
        <fullName evidence="13">Cation diffusion facilitator family transporter</fullName>
    </submittedName>
</protein>
<evidence type="ECO:0000256" key="9">
    <source>
        <dbReference type="ARBA" id="ARBA00023136"/>
    </source>
</evidence>
<dbReference type="Gene3D" id="1.20.1510.10">
    <property type="entry name" value="Cation efflux protein transmembrane domain"/>
    <property type="match status" value="1"/>
</dbReference>
<keyword evidence="7" id="KW-0864">Zinc transport</keyword>
<reference evidence="13 14" key="1">
    <citation type="submission" date="2024-07" db="EMBL/GenBank/DDBJ databases">
        <authorList>
            <person name="Ren Q."/>
        </authorList>
    </citation>
    <scope>NUCLEOTIDE SEQUENCE [LARGE SCALE GENOMIC DNA]</scope>
    <source>
        <strain evidence="13 14">REN37</strain>
    </source>
</reference>
<evidence type="ECO:0000256" key="6">
    <source>
        <dbReference type="ARBA" id="ARBA00022692"/>
    </source>
</evidence>
<keyword evidence="6 10" id="KW-0812">Transmembrane</keyword>
<keyword evidence="7" id="KW-0862">Zinc</keyword>
<gene>
    <name evidence="13" type="ORF">AB5I84_04985</name>
</gene>
<keyword evidence="4" id="KW-1003">Cell membrane</keyword>
<organism evidence="13 14">
    <name type="scientific">Isoalcanivorax beigongshangi</name>
    <dbReference type="NCBI Taxonomy" id="3238810"/>
    <lineage>
        <taxon>Bacteria</taxon>
        <taxon>Pseudomonadati</taxon>
        <taxon>Pseudomonadota</taxon>
        <taxon>Gammaproteobacteria</taxon>
        <taxon>Oceanospirillales</taxon>
        <taxon>Alcanivoracaceae</taxon>
        <taxon>Isoalcanivorax</taxon>
    </lineage>
</organism>
<feature type="transmembrane region" description="Helical" evidence="10">
    <location>
        <begin position="188"/>
        <end position="210"/>
    </location>
</feature>
<dbReference type="NCBIfam" id="TIGR01297">
    <property type="entry name" value="CDF"/>
    <property type="match status" value="1"/>
</dbReference>
<feature type="transmembrane region" description="Helical" evidence="10">
    <location>
        <begin position="84"/>
        <end position="102"/>
    </location>
</feature>
<keyword evidence="7" id="KW-0406">Ion transport</keyword>
<feature type="transmembrane region" description="Helical" evidence="10">
    <location>
        <begin position="43"/>
        <end position="64"/>
    </location>
</feature>
<evidence type="ECO:0000256" key="2">
    <source>
        <dbReference type="ARBA" id="ARBA00010212"/>
    </source>
</evidence>
<comment type="similarity">
    <text evidence="2">Belongs to the cation diffusion facilitator (CDF) transporter (TC 2.A.4) family. FieF subfamily.</text>
</comment>
<evidence type="ECO:0000256" key="8">
    <source>
        <dbReference type="ARBA" id="ARBA00022989"/>
    </source>
</evidence>
<dbReference type="PANTHER" id="PTHR43840:SF41">
    <property type="entry name" value="CATION-EFFLUX PUMP FIEF"/>
    <property type="match status" value="1"/>
</dbReference>
<dbReference type="InterPro" id="IPR027470">
    <property type="entry name" value="Cation_efflux_CTD"/>
</dbReference>
<accession>A0ABV4AF95</accession>
<evidence type="ECO:0000313" key="14">
    <source>
        <dbReference type="Proteomes" id="UP001562065"/>
    </source>
</evidence>
<keyword evidence="5" id="KW-0408">Iron</keyword>
<dbReference type="SUPFAM" id="SSF161111">
    <property type="entry name" value="Cation efflux protein transmembrane domain-like"/>
    <property type="match status" value="1"/>
</dbReference>
<dbReference type="Pfam" id="PF01545">
    <property type="entry name" value="Cation_efflux"/>
    <property type="match status" value="1"/>
</dbReference>
<dbReference type="Proteomes" id="UP001562065">
    <property type="component" value="Unassembled WGS sequence"/>
</dbReference>
<evidence type="ECO:0000259" key="12">
    <source>
        <dbReference type="Pfam" id="PF16916"/>
    </source>
</evidence>
<evidence type="ECO:0000256" key="5">
    <source>
        <dbReference type="ARBA" id="ARBA00022496"/>
    </source>
</evidence>
<evidence type="ECO:0000256" key="1">
    <source>
        <dbReference type="ARBA" id="ARBA00004141"/>
    </source>
</evidence>
<dbReference type="Gene3D" id="3.30.70.1350">
    <property type="entry name" value="Cation efflux protein, cytoplasmic domain"/>
    <property type="match status" value="1"/>
</dbReference>
<keyword evidence="8 10" id="KW-1133">Transmembrane helix</keyword>
<keyword evidence="9 10" id="KW-0472">Membrane</keyword>
<dbReference type="InterPro" id="IPR002524">
    <property type="entry name" value="Cation_efflux"/>
</dbReference>
<dbReference type="Pfam" id="PF16916">
    <property type="entry name" value="ZT_dimer"/>
    <property type="match status" value="1"/>
</dbReference>
<sequence>MQTISPEQGARLMRAATTASSLVALTLILAKAVVWQWSGSVSLLASLVDSVMDGVASLMTLLAVRYSLVPPDDEHRFGHGSAEALAGLAQALFIGASAVFLFTEGLQRLRAPSPPEATGWAVAVMVLSIVLTVALVSFQRYVVKRTGSTAVAGDSLHYLSDLATNVAIIVAILVAGAGWVWFDAGVALVIAVMIFLSALKLGYDAVQLLLDRELPSDIRQRIEALLRESEGVLGLHDLRTRQSGRVYFVQAHVELDRQLSFEQAHDYIRAAGDRVRAAFPGAEVLIHGDPVTAAP</sequence>
<keyword evidence="5" id="KW-0410">Iron transport</keyword>
<dbReference type="InterPro" id="IPR036837">
    <property type="entry name" value="Cation_efflux_CTD_sf"/>
</dbReference>